<evidence type="ECO:0000256" key="2">
    <source>
        <dbReference type="ARBA" id="ARBA00023157"/>
    </source>
</evidence>
<proteinExistence type="predicted"/>
<protein>
    <recommendedName>
        <fullName evidence="3">Ig-like domain-containing protein</fullName>
    </recommendedName>
</protein>
<dbReference type="SUPFAM" id="SSF48726">
    <property type="entry name" value="Immunoglobulin"/>
    <property type="match status" value="1"/>
</dbReference>
<dbReference type="PANTHER" id="PTHR11481">
    <property type="entry name" value="IMMUNOGLOBULIN FC RECEPTOR"/>
    <property type="match status" value="1"/>
</dbReference>
<sequence length="103" mass="11856">SNKVFVTRQPNWPQIFSGETITLTCEVQGGETTKWMYEWRRSGTVIQRTNSKDWTFRVSKFSSGDYMCQCRKTDDWYSSTQCSEAITLSVSGESCLLSIDMLN</sequence>
<keyword evidence="5" id="KW-1185">Reference proteome</keyword>
<dbReference type="EMBL" id="JAHRIO010081173">
    <property type="protein sequence ID" value="MEQ2185218.1"/>
    <property type="molecule type" value="Genomic_DNA"/>
</dbReference>
<keyword evidence="1" id="KW-0732">Signal</keyword>
<accession>A0ABV0PP99</accession>
<evidence type="ECO:0000313" key="4">
    <source>
        <dbReference type="EMBL" id="MEQ2185218.1"/>
    </source>
</evidence>
<dbReference type="InterPro" id="IPR007110">
    <property type="entry name" value="Ig-like_dom"/>
</dbReference>
<evidence type="ECO:0000256" key="1">
    <source>
        <dbReference type="ARBA" id="ARBA00022729"/>
    </source>
</evidence>
<evidence type="ECO:0000313" key="5">
    <source>
        <dbReference type="Proteomes" id="UP001476798"/>
    </source>
</evidence>
<dbReference type="InterPro" id="IPR050488">
    <property type="entry name" value="Ig_Fc_receptor"/>
</dbReference>
<feature type="domain" description="Ig-like" evidence="3">
    <location>
        <begin position="18"/>
        <end position="89"/>
    </location>
</feature>
<organism evidence="4 5">
    <name type="scientific">Goodea atripinnis</name>
    <dbReference type="NCBI Taxonomy" id="208336"/>
    <lineage>
        <taxon>Eukaryota</taxon>
        <taxon>Metazoa</taxon>
        <taxon>Chordata</taxon>
        <taxon>Craniata</taxon>
        <taxon>Vertebrata</taxon>
        <taxon>Euteleostomi</taxon>
        <taxon>Actinopterygii</taxon>
        <taxon>Neopterygii</taxon>
        <taxon>Teleostei</taxon>
        <taxon>Neoteleostei</taxon>
        <taxon>Acanthomorphata</taxon>
        <taxon>Ovalentaria</taxon>
        <taxon>Atherinomorphae</taxon>
        <taxon>Cyprinodontiformes</taxon>
        <taxon>Goodeidae</taxon>
        <taxon>Goodea</taxon>
    </lineage>
</organism>
<dbReference type="InterPro" id="IPR013783">
    <property type="entry name" value="Ig-like_fold"/>
</dbReference>
<feature type="non-terminal residue" evidence="4">
    <location>
        <position position="1"/>
    </location>
</feature>
<reference evidence="4 5" key="1">
    <citation type="submission" date="2021-06" db="EMBL/GenBank/DDBJ databases">
        <authorList>
            <person name="Palmer J.M."/>
        </authorList>
    </citation>
    <scope>NUCLEOTIDE SEQUENCE [LARGE SCALE GENOMIC DNA]</scope>
    <source>
        <strain evidence="4 5">GA_2019</strain>
        <tissue evidence="4">Muscle</tissue>
    </source>
</reference>
<dbReference type="PROSITE" id="PS50835">
    <property type="entry name" value="IG_LIKE"/>
    <property type="match status" value="1"/>
</dbReference>
<gene>
    <name evidence="4" type="ORF">GOODEAATRI_015982</name>
</gene>
<dbReference type="Pfam" id="PF13895">
    <property type="entry name" value="Ig_2"/>
    <property type="match status" value="1"/>
</dbReference>
<dbReference type="PANTHER" id="PTHR11481:SF64">
    <property type="entry name" value="FC RECEPTOR-LIKE PROTEIN 4"/>
    <property type="match status" value="1"/>
</dbReference>
<evidence type="ECO:0000259" key="3">
    <source>
        <dbReference type="PROSITE" id="PS50835"/>
    </source>
</evidence>
<dbReference type="Proteomes" id="UP001476798">
    <property type="component" value="Unassembled WGS sequence"/>
</dbReference>
<dbReference type="Gene3D" id="2.60.40.10">
    <property type="entry name" value="Immunoglobulins"/>
    <property type="match status" value="1"/>
</dbReference>
<keyword evidence="2" id="KW-1015">Disulfide bond</keyword>
<comment type="caution">
    <text evidence="4">The sequence shown here is derived from an EMBL/GenBank/DDBJ whole genome shotgun (WGS) entry which is preliminary data.</text>
</comment>
<name>A0ABV0PP99_9TELE</name>
<dbReference type="InterPro" id="IPR036179">
    <property type="entry name" value="Ig-like_dom_sf"/>
</dbReference>